<evidence type="ECO:0000313" key="2">
    <source>
        <dbReference type="Proteomes" id="UP000001876"/>
    </source>
</evidence>
<dbReference type="SUPFAM" id="SSF64356">
    <property type="entry name" value="SNARE-like"/>
    <property type="match status" value="1"/>
</dbReference>
<dbReference type="STRING" id="564608.C1MY28"/>
<name>C1MY28_MICPC</name>
<dbReference type="Gene3D" id="3.30.450.70">
    <property type="match status" value="1"/>
</dbReference>
<dbReference type="CDD" id="cd14825">
    <property type="entry name" value="TRAPPC2_sedlin"/>
    <property type="match status" value="1"/>
</dbReference>
<sequence>MVGLATFTIVSNADVPLYEANLGQTPKREDAAHLQEFVAHAALDVVDERRWETPQTNLKLVDRFNDLLVYAHVTAGGTRFVLLHDARNEESVRAFFAEAHELYVKAALNPFHDADSPIECAAFDDRVRALGRKYFP</sequence>
<organism evidence="2">
    <name type="scientific">Micromonas pusilla (strain CCMP1545)</name>
    <name type="common">Picoplanktonic green alga</name>
    <dbReference type="NCBI Taxonomy" id="564608"/>
    <lineage>
        <taxon>Eukaryota</taxon>
        <taxon>Viridiplantae</taxon>
        <taxon>Chlorophyta</taxon>
        <taxon>Mamiellophyceae</taxon>
        <taxon>Mamiellales</taxon>
        <taxon>Mamiellaceae</taxon>
        <taxon>Micromonas</taxon>
    </lineage>
</organism>
<evidence type="ECO:0000313" key="1">
    <source>
        <dbReference type="EMBL" id="EEH55262.1"/>
    </source>
</evidence>
<dbReference type="RefSeq" id="XP_003060493.1">
    <property type="nucleotide sequence ID" value="XM_003060447.1"/>
</dbReference>
<gene>
    <name evidence="1" type="ORF">MICPUCDRAFT_41093</name>
</gene>
<dbReference type="GO" id="GO:0005737">
    <property type="term" value="C:cytoplasm"/>
    <property type="evidence" value="ECO:0007669"/>
    <property type="project" value="GOC"/>
</dbReference>
<dbReference type="OMA" id="RYMNQFI"/>
<proteinExistence type="predicted"/>
<dbReference type="GO" id="GO:0006888">
    <property type="term" value="P:endoplasmic reticulum to Golgi vesicle-mediated transport"/>
    <property type="evidence" value="ECO:0007669"/>
    <property type="project" value="InterPro"/>
</dbReference>
<protein>
    <submittedName>
        <fullName evidence="1">Predicted protein</fullName>
    </submittedName>
</protein>
<dbReference type="InterPro" id="IPR006722">
    <property type="entry name" value="Sedlin"/>
</dbReference>
<dbReference type="Pfam" id="PF04628">
    <property type="entry name" value="Sedlin_N"/>
    <property type="match status" value="1"/>
</dbReference>
<dbReference type="KEGG" id="mpp:MICPUCDRAFT_41093"/>
<dbReference type="AlphaFoldDB" id="C1MY28"/>
<dbReference type="Proteomes" id="UP000001876">
    <property type="component" value="Unassembled WGS sequence"/>
</dbReference>
<dbReference type="InterPro" id="IPR011012">
    <property type="entry name" value="Longin-like_dom_sf"/>
</dbReference>
<dbReference type="EMBL" id="GG663742">
    <property type="protein sequence ID" value="EEH55262.1"/>
    <property type="molecule type" value="Genomic_DNA"/>
</dbReference>
<dbReference type="PANTHER" id="PTHR12403">
    <property type="entry name" value="TRAFFICKING PROTEIN PARTICLE COMPLEX SUBUNIT 2"/>
    <property type="match status" value="1"/>
</dbReference>
<keyword evidence="2" id="KW-1185">Reference proteome</keyword>
<accession>C1MY28</accession>
<reference evidence="1 2" key="1">
    <citation type="journal article" date="2009" name="Science">
        <title>Green evolution and dynamic adaptations revealed by genomes of the marine picoeukaryotes Micromonas.</title>
        <authorList>
            <person name="Worden A.Z."/>
            <person name="Lee J.H."/>
            <person name="Mock T."/>
            <person name="Rouze P."/>
            <person name="Simmons M.P."/>
            <person name="Aerts A.L."/>
            <person name="Allen A.E."/>
            <person name="Cuvelier M.L."/>
            <person name="Derelle E."/>
            <person name="Everett M.V."/>
            <person name="Foulon E."/>
            <person name="Grimwood J."/>
            <person name="Gundlach H."/>
            <person name="Henrissat B."/>
            <person name="Napoli C."/>
            <person name="McDonald S.M."/>
            <person name="Parker M.S."/>
            <person name="Rombauts S."/>
            <person name="Salamov A."/>
            <person name="Von Dassow P."/>
            <person name="Badger J.H."/>
            <person name="Coutinho P.M."/>
            <person name="Demir E."/>
            <person name="Dubchak I."/>
            <person name="Gentemann C."/>
            <person name="Eikrem W."/>
            <person name="Gready J.E."/>
            <person name="John U."/>
            <person name="Lanier W."/>
            <person name="Lindquist E.A."/>
            <person name="Lucas S."/>
            <person name="Mayer K.F."/>
            <person name="Moreau H."/>
            <person name="Not F."/>
            <person name="Otillar R."/>
            <person name="Panaud O."/>
            <person name="Pangilinan J."/>
            <person name="Paulsen I."/>
            <person name="Piegu B."/>
            <person name="Poliakov A."/>
            <person name="Robbens S."/>
            <person name="Schmutz J."/>
            <person name="Toulza E."/>
            <person name="Wyss T."/>
            <person name="Zelensky A."/>
            <person name="Zhou K."/>
            <person name="Armbrust E.V."/>
            <person name="Bhattacharya D."/>
            <person name="Goodenough U.W."/>
            <person name="Van de Peer Y."/>
            <person name="Grigoriev I.V."/>
        </authorList>
    </citation>
    <scope>NUCLEOTIDE SEQUENCE [LARGE SCALE GENOMIC DNA]</scope>
    <source>
        <strain evidence="1 2">CCMP1545</strain>
    </source>
</reference>
<dbReference type="OrthoDB" id="10252102at2759"/>
<dbReference type="eggNOG" id="KOG3487">
    <property type="taxonomic scope" value="Eukaryota"/>
</dbReference>
<dbReference type="GeneID" id="9685931"/>